<dbReference type="InterPro" id="IPR049730">
    <property type="entry name" value="SNF2/RAD54-like_C"/>
</dbReference>
<feature type="domain" description="Helicase C-terminal" evidence="2">
    <location>
        <begin position="85"/>
        <end position="231"/>
    </location>
</feature>
<sequence length="233" mass="25397">MAAGRVPDIAESALEFLPLSFRKRAAPAYLRRDQEDVLTELPELAETDEWLGMSTEDERDYGEAVPEGSFMAMRRAAMHSERSVKVDRLVEIVEEVEANERRVIVFSYFRDVLDRVCGELPGVVFGPLTGSTPAAARQMLVDDFSKADGGGVLVAQITAGRVGLNIQSTSTVILCEPRVRPTLDAQDAARAHRGARRGLSRYTTSSASAVLMNGFARFWPTSSPCLTSSLATA</sequence>
<accession>A0ABV5KEE4</accession>
<dbReference type="Gene3D" id="3.40.50.300">
    <property type="entry name" value="P-loop containing nucleotide triphosphate hydrolases"/>
    <property type="match status" value="1"/>
</dbReference>
<dbReference type="SMART" id="SM00490">
    <property type="entry name" value="HELICc"/>
    <property type="match status" value="1"/>
</dbReference>
<dbReference type="Pfam" id="PF00271">
    <property type="entry name" value="Helicase_C"/>
    <property type="match status" value="1"/>
</dbReference>
<proteinExistence type="predicted"/>
<organism evidence="3 4">
    <name type="scientific">Nocardioides plantarum</name>
    <dbReference type="NCBI Taxonomy" id="29299"/>
    <lineage>
        <taxon>Bacteria</taxon>
        <taxon>Bacillati</taxon>
        <taxon>Actinomycetota</taxon>
        <taxon>Actinomycetes</taxon>
        <taxon>Propionibacteriales</taxon>
        <taxon>Nocardioidaceae</taxon>
        <taxon>Nocardioides</taxon>
    </lineage>
</organism>
<dbReference type="InterPro" id="IPR001650">
    <property type="entry name" value="Helicase_C-like"/>
</dbReference>
<keyword evidence="1" id="KW-0378">Hydrolase</keyword>
<dbReference type="PROSITE" id="PS51194">
    <property type="entry name" value="HELICASE_CTER"/>
    <property type="match status" value="1"/>
</dbReference>
<comment type="caution">
    <text evidence="3">The sequence shown here is derived from an EMBL/GenBank/DDBJ whole genome shotgun (WGS) entry which is preliminary data.</text>
</comment>
<dbReference type="RefSeq" id="WP_140007302.1">
    <property type="nucleotide sequence ID" value="NZ_JBHMDG010000028.1"/>
</dbReference>
<name>A0ABV5KEE4_9ACTN</name>
<keyword evidence="3" id="KW-0547">Nucleotide-binding</keyword>
<evidence type="ECO:0000259" key="2">
    <source>
        <dbReference type="PROSITE" id="PS51194"/>
    </source>
</evidence>
<keyword evidence="3" id="KW-0347">Helicase</keyword>
<gene>
    <name evidence="3" type="ORF">ACFFRI_18815</name>
</gene>
<evidence type="ECO:0000313" key="3">
    <source>
        <dbReference type="EMBL" id="MFB9315108.1"/>
    </source>
</evidence>
<dbReference type="Proteomes" id="UP001589750">
    <property type="component" value="Unassembled WGS sequence"/>
</dbReference>
<evidence type="ECO:0000313" key="4">
    <source>
        <dbReference type="Proteomes" id="UP001589750"/>
    </source>
</evidence>
<protein>
    <submittedName>
        <fullName evidence="3">Helicase-related protein</fullName>
    </submittedName>
</protein>
<dbReference type="CDD" id="cd18793">
    <property type="entry name" value="SF2_C_SNF"/>
    <property type="match status" value="1"/>
</dbReference>
<dbReference type="PANTHER" id="PTHR10799">
    <property type="entry name" value="SNF2/RAD54 HELICASE FAMILY"/>
    <property type="match status" value="1"/>
</dbReference>
<evidence type="ECO:0000256" key="1">
    <source>
        <dbReference type="ARBA" id="ARBA00022801"/>
    </source>
</evidence>
<reference evidence="3 4" key="1">
    <citation type="submission" date="2024-09" db="EMBL/GenBank/DDBJ databases">
        <authorList>
            <person name="Sun Q."/>
            <person name="Mori K."/>
        </authorList>
    </citation>
    <scope>NUCLEOTIDE SEQUENCE [LARGE SCALE GENOMIC DNA]</scope>
    <source>
        <strain evidence="3 4">JCM 9626</strain>
    </source>
</reference>
<keyword evidence="4" id="KW-1185">Reference proteome</keyword>
<dbReference type="InterPro" id="IPR027417">
    <property type="entry name" value="P-loop_NTPase"/>
</dbReference>
<dbReference type="GO" id="GO:0004386">
    <property type="term" value="F:helicase activity"/>
    <property type="evidence" value="ECO:0007669"/>
    <property type="project" value="UniProtKB-KW"/>
</dbReference>
<dbReference type="EMBL" id="JBHMDG010000028">
    <property type="protein sequence ID" value="MFB9315108.1"/>
    <property type="molecule type" value="Genomic_DNA"/>
</dbReference>
<keyword evidence="3" id="KW-0067">ATP-binding</keyword>
<dbReference type="SUPFAM" id="SSF52540">
    <property type="entry name" value="P-loop containing nucleoside triphosphate hydrolases"/>
    <property type="match status" value="1"/>
</dbReference>